<keyword evidence="3" id="KW-0456">Lyase</keyword>
<keyword evidence="6" id="KW-1185">Reference proteome</keyword>
<sequence>MHVKTIEMILIVDDNYDTYGTIEELSTCTDDIKKIVRLPDYMKISSKVLLDLYEDCGKKMSSDGRSHVIYYTKERMKELVRSYNSKMIY</sequence>
<evidence type="ECO:0000256" key="2">
    <source>
        <dbReference type="ARBA" id="ARBA00022842"/>
    </source>
</evidence>
<proteinExistence type="predicted"/>
<gene>
    <name evidence="5" type="ORF">T459_14605</name>
</gene>
<reference evidence="5 6" key="2">
    <citation type="journal article" date="2017" name="Genome Biol.">
        <title>New reference genome sequences of hot pepper reveal the massive evolution of plant disease-resistance genes by retroduplication.</title>
        <authorList>
            <person name="Kim S."/>
            <person name="Park J."/>
            <person name="Yeom S.I."/>
            <person name="Kim Y.M."/>
            <person name="Seo E."/>
            <person name="Kim K.T."/>
            <person name="Kim M.S."/>
            <person name="Lee J.M."/>
            <person name="Cheong K."/>
            <person name="Shin H.S."/>
            <person name="Kim S.B."/>
            <person name="Han K."/>
            <person name="Lee J."/>
            <person name="Park M."/>
            <person name="Lee H.A."/>
            <person name="Lee H.Y."/>
            <person name="Lee Y."/>
            <person name="Oh S."/>
            <person name="Lee J.H."/>
            <person name="Choi E."/>
            <person name="Choi E."/>
            <person name="Lee S.E."/>
            <person name="Jeon J."/>
            <person name="Kim H."/>
            <person name="Choi G."/>
            <person name="Song H."/>
            <person name="Lee J."/>
            <person name="Lee S.C."/>
            <person name="Kwon J.K."/>
            <person name="Lee H.Y."/>
            <person name="Koo N."/>
            <person name="Hong Y."/>
            <person name="Kim R.W."/>
            <person name="Kang W.H."/>
            <person name="Huh J.H."/>
            <person name="Kang B.C."/>
            <person name="Yang T.J."/>
            <person name="Lee Y.H."/>
            <person name="Bennetzen J.L."/>
            <person name="Choi D."/>
        </authorList>
    </citation>
    <scope>NUCLEOTIDE SEQUENCE [LARGE SCALE GENOMIC DNA]</scope>
    <source>
        <strain evidence="6">cv. CM334</strain>
    </source>
</reference>
<accession>A0A2G2ZHX4</accession>
<feature type="domain" description="Terpene synthase metal-binding" evidence="4">
    <location>
        <begin position="2"/>
        <end position="85"/>
    </location>
</feature>
<organism evidence="5 6">
    <name type="scientific">Capsicum annuum</name>
    <name type="common">Capsicum pepper</name>
    <dbReference type="NCBI Taxonomy" id="4072"/>
    <lineage>
        <taxon>Eukaryota</taxon>
        <taxon>Viridiplantae</taxon>
        <taxon>Streptophyta</taxon>
        <taxon>Embryophyta</taxon>
        <taxon>Tracheophyta</taxon>
        <taxon>Spermatophyta</taxon>
        <taxon>Magnoliopsida</taxon>
        <taxon>eudicotyledons</taxon>
        <taxon>Gunneridae</taxon>
        <taxon>Pentapetalae</taxon>
        <taxon>asterids</taxon>
        <taxon>lamiids</taxon>
        <taxon>Solanales</taxon>
        <taxon>Solanaceae</taxon>
        <taxon>Solanoideae</taxon>
        <taxon>Capsiceae</taxon>
        <taxon>Capsicum</taxon>
    </lineage>
</organism>
<dbReference type="InterPro" id="IPR050148">
    <property type="entry name" value="Terpene_synthase-like"/>
</dbReference>
<evidence type="ECO:0000313" key="6">
    <source>
        <dbReference type="Proteomes" id="UP000222542"/>
    </source>
</evidence>
<name>A0A2G2ZHX4_CAPAN</name>
<protein>
    <recommendedName>
        <fullName evidence="4">Terpene synthase metal-binding domain-containing protein</fullName>
    </recommendedName>
</protein>
<dbReference type="Proteomes" id="UP000222542">
    <property type="component" value="Unassembled WGS sequence"/>
</dbReference>
<dbReference type="InterPro" id="IPR008949">
    <property type="entry name" value="Isoprenoid_synthase_dom_sf"/>
</dbReference>
<dbReference type="EMBL" id="AYRZ02000005">
    <property type="protein sequence ID" value="PHT81590.1"/>
    <property type="molecule type" value="Genomic_DNA"/>
</dbReference>
<reference evidence="5 6" key="1">
    <citation type="journal article" date="2014" name="Nat. Genet.">
        <title>Genome sequence of the hot pepper provides insights into the evolution of pungency in Capsicum species.</title>
        <authorList>
            <person name="Kim S."/>
            <person name="Park M."/>
            <person name="Yeom S.I."/>
            <person name="Kim Y.M."/>
            <person name="Lee J.M."/>
            <person name="Lee H.A."/>
            <person name="Seo E."/>
            <person name="Choi J."/>
            <person name="Cheong K."/>
            <person name="Kim K.T."/>
            <person name="Jung K."/>
            <person name="Lee G.W."/>
            <person name="Oh S.K."/>
            <person name="Bae C."/>
            <person name="Kim S.B."/>
            <person name="Lee H.Y."/>
            <person name="Kim S.Y."/>
            <person name="Kim M.S."/>
            <person name="Kang B.C."/>
            <person name="Jo Y.D."/>
            <person name="Yang H.B."/>
            <person name="Jeong H.J."/>
            <person name="Kang W.H."/>
            <person name="Kwon J.K."/>
            <person name="Shin C."/>
            <person name="Lim J.Y."/>
            <person name="Park J.H."/>
            <person name="Huh J.H."/>
            <person name="Kim J.S."/>
            <person name="Kim B.D."/>
            <person name="Cohen O."/>
            <person name="Paran I."/>
            <person name="Suh M.C."/>
            <person name="Lee S.B."/>
            <person name="Kim Y.K."/>
            <person name="Shin Y."/>
            <person name="Noh S.J."/>
            <person name="Park J."/>
            <person name="Seo Y.S."/>
            <person name="Kwon S.Y."/>
            <person name="Kim H.A."/>
            <person name="Park J.M."/>
            <person name="Kim H.J."/>
            <person name="Choi S.B."/>
            <person name="Bosland P.W."/>
            <person name="Reeves G."/>
            <person name="Jo S.H."/>
            <person name="Lee B.W."/>
            <person name="Cho H.T."/>
            <person name="Choi H.S."/>
            <person name="Lee M.S."/>
            <person name="Yu Y."/>
            <person name="Do Choi Y."/>
            <person name="Park B.S."/>
            <person name="van Deynze A."/>
            <person name="Ashrafi H."/>
            <person name="Hill T."/>
            <person name="Kim W.T."/>
            <person name="Pai H.S."/>
            <person name="Ahn H.K."/>
            <person name="Yeam I."/>
            <person name="Giovannoni J.J."/>
            <person name="Rose J.K."/>
            <person name="Sorensen I."/>
            <person name="Lee S.J."/>
            <person name="Kim R.W."/>
            <person name="Choi I.Y."/>
            <person name="Choi B.S."/>
            <person name="Lim J.S."/>
            <person name="Lee Y.H."/>
            <person name="Choi D."/>
        </authorList>
    </citation>
    <scope>NUCLEOTIDE SEQUENCE [LARGE SCALE GENOMIC DNA]</scope>
    <source>
        <strain evidence="6">cv. CM334</strain>
    </source>
</reference>
<dbReference type="InterPro" id="IPR005630">
    <property type="entry name" value="Terpene_synthase_metal-bd"/>
</dbReference>
<dbReference type="AlphaFoldDB" id="A0A2G2ZHX4"/>
<comment type="caution">
    <text evidence="5">The sequence shown here is derived from an EMBL/GenBank/DDBJ whole genome shotgun (WGS) entry which is preliminary data.</text>
</comment>
<dbReference type="GO" id="GO:0016114">
    <property type="term" value="P:terpenoid biosynthetic process"/>
    <property type="evidence" value="ECO:0007669"/>
    <property type="project" value="InterPro"/>
</dbReference>
<dbReference type="PANTHER" id="PTHR31225">
    <property type="entry name" value="OS04G0344100 PROTEIN-RELATED"/>
    <property type="match status" value="1"/>
</dbReference>
<dbReference type="Gene3D" id="1.10.600.10">
    <property type="entry name" value="Farnesyl Diphosphate Synthase"/>
    <property type="match status" value="1"/>
</dbReference>
<dbReference type="SUPFAM" id="SSF48576">
    <property type="entry name" value="Terpenoid synthases"/>
    <property type="match status" value="1"/>
</dbReference>
<keyword evidence="1" id="KW-0479">Metal-binding</keyword>
<evidence type="ECO:0000256" key="1">
    <source>
        <dbReference type="ARBA" id="ARBA00022723"/>
    </source>
</evidence>
<keyword evidence="2" id="KW-0460">Magnesium</keyword>
<dbReference type="GO" id="GO:0010333">
    <property type="term" value="F:terpene synthase activity"/>
    <property type="evidence" value="ECO:0007669"/>
    <property type="project" value="InterPro"/>
</dbReference>
<dbReference type="PANTHER" id="PTHR31225:SF93">
    <property type="entry name" value="ALPHA-HUMULENE_(-)-(E)-BETA-CARYOPHYLLENE SYNTHASE"/>
    <property type="match status" value="1"/>
</dbReference>
<dbReference type="GO" id="GO:0000287">
    <property type="term" value="F:magnesium ion binding"/>
    <property type="evidence" value="ECO:0007669"/>
    <property type="project" value="InterPro"/>
</dbReference>
<evidence type="ECO:0000259" key="4">
    <source>
        <dbReference type="Pfam" id="PF03936"/>
    </source>
</evidence>
<evidence type="ECO:0000256" key="3">
    <source>
        <dbReference type="ARBA" id="ARBA00023239"/>
    </source>
</evidence>
<dbReference type="Pfam" id="PF03936">
    <property type="entry name" value="Terpene_synth_C"/>
    <property type="match status" value="1"/>
</dbReference>
<dbReference type="Gramene" id="PHT81590">
    <property type="protein sequence ID" value="PHT81590"/>
    <property type="gene ID" value="T459_14605"/>
</dbReference>
<evidence type="ECO:0000313" key="5">
    <source>
        <dbReference type="EMBL" id="PHT81590.1"/>
    </source>
</evidence>